<dbReference type="EMBL" id="CP000927">
    <property type="protein sequence ID" value="ABZ69540.1"/>
    <property type="molecule type" value="Genomic_DNA"/>
</dbReference>
<name>B0T5I2_CAUSK</name>
<accession>B0T5I2</accession>
<evidence type="ECO:0000256" key="3">
    <source>
        <dbReference type="ARBA" id="ARBA00022777"/>
    </source>
</evidence>
<dbReference type="InterPro" id="IPR017508">
    <property type="entry name" value="HipA_N1"/>
</dbReference>
<evidence type="ECO:0000259" key="5">
    <source>
        <dbReference type="Pfam" id="PF13657"/>
    </source>
</evidence>
<dbReference type="InterPro" id="IPR012893">
    <property type="entry name" value="HipA-like_C"/>
</dbReference>
<feature type="domain" description="HipA N-terminal subdomain 1" evidence="5">
    <location>
        <begin position="21"/>
        <end position="124"/>
    </location>
</feature>
<dbReference type="KEGG" id="cak:Caul_0403"/>
<proteinExistence type="inferred from homology"/>
<evidence type="ECO:0000256" key="1">
    <source>
        <dbReference type="ARBA" id="ARBA00010164"/>
    </source>
</evidence>
<dbReference type="PANTHER" id="PTHR37419">
    <property type="entry name" value="SERINE/THREONINE-PROTEIN KINASE TOXIN HIPA"/>
    <property type="match status" value="1"/>
</dbReference>
<dbReference type="HOGENOM" id="CLU_030167_3_0_5"/>
<gene>
    <name evidence="6" type="ordered locus">Caul_0403</name>
</gene>
<sequence length="430" mass="47037">MAKQAAVLGVYLLDRQGAPLRVGALTRDGVGATAFLPDEVWLRDEARPILSLTWLTPGDPVETRRRLNYRGDKIGLYGGLPPWFAGLLPEGALRDLVINEMGPGDHDPFDLITRLGADLPGAILVTPDNAEAPASAGPLRWDQIAGFRTPVPDGQVKFSLAGVQLKFIAADTGQRFTAPARAGEGRYILKLASAAHPGLPEAEFTAMSLARSLGVRTANCRLVANASISAVPAAMLVGEHALAVERFDRTTGEGRIHIEDAGQILGAVGERKYTANSETVLNMIARFSTDWRDDVLEGFRRLVADILLGNGDNHLKNWSFIFPAPGEVRLSPAYDIVPTVLFSPLDDTLGLPFAKIRRFGSVRLHHFRRVAEHLGLEPDWIAREVRDLVVRALDTWPQAMADLPISRERAQVLQARWPDLTLVNESRLSR</sequence>
<protein>
    <submittedName>
        <fullName evidence="6">HipA domain protein</fullName>
    </submittedName>
</protein>
<feature type="domain" description="HipA-like C-terminal" evidence="4">
    <location>
        <begin position="158"/>
        <end position="396"/>
    </location>
</feature>
<dbReference type="InterPro" id="IPR052028">
    <property type="entry name" value="HipA_Ser/Thr_kinase"/>
</dbReference>
<dbReference type="OrthoDB" id="9805913at2"/>
<evidence type="ECO:0000313" key="6">
    <source>
        <dbReference type="EMBL" id="ABZ69540.1"/>
    </source>
</evidence>
<comment type="similarity">
    <text evidence="1">Belongs to the HipA Ser/Thr kinase family.</text>
</comment>
<dbReference type="AlphaFoldDB" id="B0T5I2"/>
<keyword evidence="3" id="KW-0418">Kinase</keyword>
<evidence type="ECO:0000256" key="2">
    <source>
        <dbReference type="ARBA" id="ARBA00022679"/>
    </source>
</evidence>
<keyword evidence="2" id="KW-0808">Transferase</keyword>
<dbReference type="Pfam" id="PF07804">
    <property type="entry name" value="HipA_C"/>
    <property type="match status" value="1"/>
</dbReference>
<evidence type="ECO:0000259" key="4">
    <source>
        <dbReference type="Pfam" id="PF07804"/>
    </source>
</evidence>
<dbReference type="Gene3D" id="1.10.1070.20">
    <property type="match status" value="1"/>
</dbReference>
<reference evidence="6" key="1">
    <citation type="submission" date="2008-01" db="EMBL/GenBank/DDBJ databases">
        <title>Complete sequence of chromosome of Caulobacter sp. K31.</title>
        <authorList>
            <consortium name="US DOE Joint Genome Institute"/>
            <person name="Copeland A."/>
            <person name="Lucas S."/>
            <person name="Lapidus A."/>
            <person name="Barry K."/>
            <person name="Glavina del Rio T."/>
            <person name="Dalin E."/>
            <person name="Tice H."/>
            <person name="Pitluck S."/>
            <person name="Bruce D."/>
            <person name="Goodwin L."/>
            <person name="Thompson L.S."/>
            <person name="Brettin T."/>
            <person name="Detter J.C."/>
            <person name="Han C."/>
            <person name="Schmutz J."/>
            <person name="Larimer F."/>
            <person name="Land M."/>
            <person name="Hauser L."/>
            <person name="Kyrpides N."/>
            <person name="Kim E."/>
            <person name="Stephens C."/>
            <person name="Richardson P."/>
        </authorList>
    </citation>
    <scope>NUCLEOTIDE SEQUENCE [LARGE SCALE GENOMIC DNA]</scope>
    <source>
        <strain evidence="6">K31</strain>
    </source>
</reference>
<dbReference type="eggNOG" id="COG3550">
    <property type="taxonomic scope" value="Bacteria"/>
</dbReference>
<dbReference type="STRING" id="366602.Caul_0403"/>
<organism evidence="6">
    <name type="scientific">Caulobacter sp. (strain K31)</name>
    <dbReference type="NCBI Taxonomy" id="366602"/>
    <lineage>
        <taxon>Bacteria</taxon>
        <taxon>Pseudomonadati</taxon>
        <taxon>Pseudomonadota</taxon>
        <taxon>Alphaproteobacteria</taxon>
        <taxon>Caulobacterales</taxon>
        <taxon>Caulobacteraceae</taxon>
        <taxon>Caulobacter</taxon>
    </lineage>
</organism>
<dbReference type="GO" id="GO:0005829">
    <property type="term" value="C:cytosol"/>
    <property type="evidence" value="ECO:0007669"/>
    <property type="project" value="TreeGrafter"/>
</dbReference>
<dbReference type="PANTHER" id="PTHR37419:SF1">
    <property type="entry name" value="SERINE_THREONINE-PROTEIN KINASE TOXIN HIPA"/>
    <property type="match status" value="1"/>
</dbReference>
<dbReference type="GO" id="GO:0004674">
    <property type="term" value="F:protein serine/threonine kinase activity"/>
    <property type="evidence" value="ECO:0007669"/>
    <property type="project" value="TreeGrafter"/>
</dbReference>
<dbReference type="Pfam" id="PF13657">
    <property type="entry name" value="Couple_hipA"/>
    <property type="match status" value="1"/>
</dbReference>